<sequence>MSQEQPLDQTSRQLRRRAMVSMPFKAHSPLLELGRRALLALVLMGISTVIVYVDRGSYIDNVTHQPITFIDALYYSTVTVTTTGYGDITPLTPWARLISAIVVTPLRIGFLVLLVGATLEVLANEGRRGLRDASWRRHMRNHTVVIGYGTKGRSAIATLLNHDVPSDRIVVIDAKGTAVAEANRHGLAAFEGDATRRDLLRRAEVAKAREVIITLPRDDTAILTTLTVRQLNARCHIVVAGREEENLPLLRESGANAVVTSADAVGRLLGLTTVNPHVGEVVDDLISSAHGMEVIQRMVGANEVGARPSDIVNERVLAVVRNGTLRNFYDPTLDKLKAGDSVIVVRRALTRHRATPQPPHS</sequence>
<keyword evidence="2" id="KW-0472">Membrane</keyword>
<dbReference type="RefSeq" id="WP_097798873.1">
    <property type="nucleotide sequence ID" value="NZ_CP025570.1"/>
</dbReference>
<dbReference type="InterPro" id="IPR013099">
    <property type="entry name" value="K_chnl_dom"/>
</dbReference>
<name>A0A3Q9UKX1_9ACTN</name>
<dbReference type="Gene3D" id="1.10.287.70">
    <property type="match status" value="1"/>
</dbReference>
<proteinExistence type="predicted"/>
<feature type="domain" description="RCK N-terminal" evidence="3">
    <location>
        <begin position="140"/>
        <end position="260"/>
    </location>
</feature>
<evidence type="ECO:0000313" key="4">
    <source>
        <dbReference type="EMBL" id="AZZ39489.1"/>
    </source>
</evidence>
<evidence type="ECO:0000256" key="1">
    <source>
        <dbReference type="ARBA" id="ARBA00004651"/>
    </source>
</evidence>
<dbReference type="Proteomes" id="UP000285875">
    <property type="component" value="Chromosome"/>
</dbReference>
<gene>
    <name evidence="4" type="ORF">C0Z10_06695</name>
</gene>
<dbReference type="AlphaFoldDB" id="A0A3Q9UKX1"/>
<dbReference type="Gene3D" id="3.40.50.720">
    <property type="entry name" value="NAD(P)-binding Rossmann-like Domain"/>
    <property type="match status" value="1"/>
</dbReference>
<dbReference type="KEGG" id="aji:C0Z10_06695"/>
<dbReference type="InterPro" id="IPR003148">
    <property type="entry name" value="RCK_N"/>
</dbReference>
<comment type="subcellular location">
    <subcellularLocation>
        <location evidence="1">Cell membrane</location>
        <topology evidence="1">Multi-pass membrane protein</topology>
    </subcellularLocation>
</comment>
<dbReference type="PANTHER" id="PTHR43833">
    <property type="entry name" value="POTASSIUM CHANNEL PROTEIN 2-RELATED-RELATED"/>
    <property type="match status" value="1"/>
</dbReference>
<keyword evidence="2" id="KW-1133">Transmembrane helix</keyword>
<dbReference type="EMBL" id="CP025570">
    <property type="protein sequence ID" value="AZZ39489.1"/>
    <property type="molecule type" value="Genomic_DNA"/>
</dbReference>
<dbReference type="SUPFAM" id="SSF81324">
    <property type="entry name" value="Voltage-gated potassium channels"/>
    <property type="match status" value="1"/>
</dbReference>
<protein>
    <submittedName>
        <fullName evidence="4">Potassium transporter Kef</fullName>
    </submittedName>
</protein>
<reference evidence="5" key="1">
    <citation type="submission" date="2017-12" db="EMBL/GenBank/DDBJ databases">
        <title>Whole genome sequencing of Acidipropionibacterium jensenii strains JS279 and JS280.</title>
        <authorList>
            <person name="Deptula P."/>
            <person name="Laine P."/>
            <person name="Smolander O.-P."/>
            <person name="Paulin L."/>
            <person name="Auvinen P."/>
            <person name="Varmanen P."/>
        </authorList>
    </citation>
    <scope>NUCLEOTIDE SEQUENCE [LARGE SCALE GENOMIC DNA]</scope>
    <source>
        <strain evidence="5">JS280</strain>
    </source>
</reference>
<dbReference type="InterPro" id="IPR050721">
    <property type="entry name" value="Trk_Ktr_HKT_K-transport"/>
</dbReference>
<feature type="transmembrane region" description="Helical" evidence="2">
    <location>
        <begin position="97"/>
        <end position="122"/>
    </location>
</feature>
<accession>A0A3Q9UKX1</accession>
<evidence type="ECO:0000313" key="5">
    <source>
        <dbReference type="Proteomes" id="UP000285875"/>
    </source>
</evidence>
<keyword evidence="2" id="KW-0812">Transmembrane</keyword>
<dbReference type="Pfam" id="PF02254">
    <property type="entry name" value="TrkA_N"/>
    <property type="match status" value="1"/>
</dbReference>
<dbReference type="GO" id="GO:0006813">
    <property type="term" value="P:potassium ion transport"/>
    <property type="evidence" value="ECO:0007669"/>
    <property type="project" value="InterPro"/>
</dbReference>
<evidence type="ECO:0000256" key="2">
    <source>
        <dbReference type="SAM" id="Phobius"/>
    </source>
</evidence>
<dbReference type="SUPFAM" id="SSF51735">
    <property type="entry name" value="NAD(P)-binding Rossmann-fold domains"/>
    <property type="match status" value="1"/>
</dbReference>
<organism evidence="4 5">
    <name type="scientific">Acidipropionibacterium jensenii</name>
    <dbReference type="NCBI Taxonomy" id="1749"/>
    <lineage>
        <taxon>Bacteria</taxon>
        <taxon>Bacillati</taxon>
        <taxon>Actinomycetota</taxon>
        <taxon>Actinomycetes</taxon>
        <taxon>Propionibacteriales</taxon>
        <taxon>Propionibacteriaceae</taxon>
        <taxon>Acidipropionibacterium</taxon>
    </lineage>
</organism>
<dbReference type="GO" id="GO:0005886">
    <property type="term" value="C:plasma membrane"/>
    <property type="evidence" value="ECO:0007669"/>
    <property type="project" value="UniProtKB-SubCell"/>
</dbReference>
<dbReference type="InterPro" id="IPR036291">
    <property type="entry name" value="NAD(P)-bd_dom_sf"/>
</dbReference>
<evidence type="ECO:0000259" key="3">
    <source>
        <dbReference type="PROSITE" id="PS51201"/>
    </source>
</evidence>
<dbReference type="PROSITE" id="PS51201">
    <property type="entry name" value="RCK_N"/>
    <property type="match status" value="1"/>
</dbReference>
<dbReference type="PANTHER" id="PTHR43833:SF9">
    <property type="entry name" value="POTASSIUM CHANNEL PROTEIN YUGO-RELATED"/>
    <property type="match status" value="1"/>
</dbReference>
<feature type="transmembrane region" description="Helical" evidence="2">
    <location>
        <begin position="37"/>
        <end position="53"/>
    </location>
</feature>
<dbReference type="Pfam" id="PF07885">
    <property type="entry name" value="Ion_trans_2"/>
    <property type="match status" value="1"/>
</dbReference>